<sequence>MIDRVNSGLCAIADVRGDRDPSYDDLQGYGFDLGAPLPPDDGLFAVEFEDVDFELSSEILTRLYNDINPLATSSYFGIDFFERGVQI</sequence>
<dbReference type="EMBL" id="RCHS01004053">
    <property type="protein sequence ID" value="RMX38049.1"/>
    <property type="molecule type" value="Genomic_DNA"/>
</dbReference>
<accession>A0A3M6T9P6</accession>
<comment type="caution">
    <text evidence="1">The sequence shown here is derived from an EMBL/GenBank/DDBJ whole genome shotgun (WGS) entry which is preliminary data.</text>
</comment>
<keyword evidence="2" id="KW-1185">Reference proteome</keyword>
<dbReference type="AlphaFoldDB" id="A0A3M6T9P6"/>
<gene>
    <name evidence="1" type="ORF">pdam_00024882</name>
</gene>
<protein>
    <submittedName>
        <fullName evidence="1">Uncharacterized protein</fullName>
    </submittedName>
</protein>
<evidence type="ECO:0000313" key="2">
    <source>
        <dbReference type="Proteomes" id="UP000275408"/>
    </source>
</evidence>
<reference evidence="1 2" key="1">
    <citation type="journal article" date="2018" name="Sci. Rep.">
        <title>Comparative analysis of the Pocillopora damicornis genome highlights role of immune system in coral evolution.</title>
        <authorList>
            <person name="Cunning R."/>
            <person name="Bay R.A."/>
            <person name="Gillette P."/>
            <person name="Baker A.C."/>
            <person name="Traylor-Knowles N."/>
        </authorList>
    </citation>
    <scope>NUCLEOTIDE SEQUENCE [LARGE SCALE GENOMIC DNA]</scope>
    <source>
        <strain evidence="1">RSMAS</strain>
        <tissue evidence="1">Whole animal</tissue>
    </source>
</reference>
<organism evidence="1 2">
    <name type="scientific">Pocillopora damicornis</name>
    <name type="common">Cauliflower coral</name>
    <name type="synonym">Millepora damicornis</name>
    <dbReference type="NCBI Taxonomy" id="46731"/>
    <lineage>
        <taxon>Eukaryota</taxon>
        <taxon>Metazoa</taxon>
        <taxon>Cnidaria</taxon>
        <taxon>Anthozoa</taxon>
        <taxon>Hexacorallia</taxon>
        <taxon>Scleractinia</taxon>
        <taxon>Astrocoeniina</taxon>
        <taxon>Pocilloporidae</taxon>
        <taxon>Pocillopora</taxon>
    </lineage>
</organism>
<dbReference type="Proteomes" id="UP000275408">
    <property type="component" value="Unassembled WGS sequence"/>
</dbReference>
<evidence type="ECO:0000313" key="1">
    <source>
        <dbReference type="EMBL" id="RMX38049.1"/>
    </source>
</evidence>
<proteinExistence type="predicted"/>
<name>A0A3M6T9P6_POCDA</name>